<keyword evidence="13" id="KW-1185">Reference proteome</keyword>
<evidence type="ECO:0000256" key="8">
    <source>
        <dbReference type="ARBA" id="ARBA00023136"/>
    </source>
</evidence>
<keyword evidence="6 9" id="KW-1133">Transmembrane helix</keyword>
<reference evidence="12 13" key="1">
    <citation type="submission" date="2020-07" db="EMBL/GenBank/DDBJ databases">
        <title>Stappia sp., F7233, whole genome shotgun sequencing project.</title>
        <authorList>
            <person name="Jiang S."/>
            <person name="Liu Z.W."/>
            <person name="Du Z.J."/>
        </authorList>
    </citation>
    <scope>NUCLEOTIDE SEQUENCE [LARGE SCALE GENOMIC DNA]</scope>
    <source>
        <strain evidence="12 13">F7233</strain>
    </source>
</reference>
<dbReference type="PANTHER" id="PTHR33162">
    <property type="entry name" value="SEC-INDEPENDENT PROTEIN TRANSLOCASE PROTEIN TATA, CHLOROPLASTIC"/>
    <property type="match status" value="1"/>
</dbReference>
<evidence type="ECO:0000256" key="3">
    <source>
        <dbReference type="ARBA" id="ARBA00022475"/>
    </source>
</evidence>
<sequence length="145" mass="15683">MFDIGWTELLVIACVAIIVVGPKDLPRMLRTFGQTVGKLRRMAGEFQSTFNEALREAERQADIDDMRREVEKIGNFDPLGDLKKTIQPIEAPQATKPAAEKPANDPVPEAPAKAADNEGGTIGEAPDSGPVDRENEQKAAKGSKA</sequence>
<evidence type="ECO:0000256" key="9">
    <source>
        <dbReference type="HAMAP-Rule" id="MF_00237"/>
    </source>
</evidence>
<comment type="caution">
    <text evidence="12">The sequence shown here is derived from an EMBL/GenBank/DDBJ whole genome shotgun (WGS) entry which is preliminary data.</text>
</comment>
<dbReference type="Proteomes" id="UP000541109">
    <property type="component" value="Unassembled WGS sequence"/>
</dbReference>
<dbReference type="Pfam" id="PF02416">
    <property type="entry name" value="TatA_B_E"/>
    <property type="match status" value="1"/>
</dbReference>
<dbReference type="GO" id="GO:0008320">
    <property type="term" value="F:protein transmembrane transporter activity"/>
    <property type="evidence" value="ECO:0007669"/>
    <property type="project" value="UniProtKB-UniRule"/>
</dbReference>
<accession>A0A839AAP3</accession>
<keyword evidence="7 9" id="KW-0811">Translocation</keyword>
<dbReference type="EMBL" id="JACFXV010000043">
    <property type="protein sequence ID" value="MBA5776730.1"/>
    <property type="molecule type" value="Genomic_DNA"/>
</dbReference>
<feature type="compositionally biased region" description="Basic and acidic residues" evidence="10">
    <location>
        <begin position="130"/>
        <end position="139"/>
    </location>
</feature>
<evidence type="ECO:0000256" key="2">
    <source>
        <dbReference type="ARBA" id="ARBA00022448"/>
    </source>
</evidence>
<name>A0A839AAP3_9HYPH</name>
<evidence type="ECO:0000256" key="7">
    <source>
        <dbReference type="ARBA" id="ARBA00023010"/>
    </source>
</evidence>
<dbReference type="AlphaFoldDB" id="A0A839AAP3"/>
<keyword evidence="8 9" id="KW-0472">Membrane</keyword>
<dbReference type="InterPro" id="IPR003369">
    <property type="entry name" value="TatA/B/E"/>
</dbReference>
<dbReference type="PRINTS" id="PR01506">
    <property type="entry name" value="TATBPROTEIN"/>
</dbReference>
<evidence type="ECO:0000256" key="5">
    <source>
        <dbReference type="ARBA" id="ARBA00022927"/>
    </source>
</evidence>
<evidence type="ECO:0000256" key="4">
    <source>
        <dbReference type="ARBA" id="ARBA00022692"/>
    </source>
</evidence>
<gene>
    <name evidence="9 12" type="primary">tatB</name>
    <name evidence="12" type="ORF">H2509_06265</name>
</gene>
<organism evidence="12 13">
    <name type="scientific">Stappia albiluteola</name>
    <dbReference type="NCBI Taxonomy" id="2758565"/>
    <lineage>
        <taxon>Bacteria</taxon>
        <taxon>Pseudomonadati</taxon>
        <taxon>Pseudomonadota</taxon>
        <taxon>Alphaproteobacteria</taxon>
        <taxon>Hyphomicrobiales</taxon>
        <taxon>Stappiaceae</taxon>
        <taxon>Stappia</taxon>
    </lineage>
</organism>
<comment type="function">
    <text evidence="9">Part of the twin-arginine translocation (Tat) system that transports large folded proteins containing a characteristic twin-arginine motif in their signal peptide across membranes. Together with TatC, TatB is part of a receptor directly interacting with Tat signal peptides. TatB may form an oligomeric binding site that transiently accommodates folded Tat precursor proteins before their translocation.</text>
</comment>
<comment type="subcellular location">
    <subcellularLocation>
        <location evidence="9">Cell membrane</location>
        <topology evidence="9">Single-pass membrane protein</topology>
    </subcellularLocation>
    <subcellularLocation>
        <location evidence="1">Membrane</location>
        <topology evidence="1">Single-pass membrane protein</topology>
    </subcellularLocation>
</comment>
<dbReference type="InterPro" id="IPR018448">
    <property type="entry name" value="TatB"/>
</dbReference>
<evidence type="ECO:0000256" key="10">
    <source>
        <dbReference type="SAM" id="MobiDB-lite"/>
    </source>
</evidence>
<dbReference type="NCBIfam" id="TIGR01410">
    <property type="entry name" value="tatB"/>
    <property type="match status" value="1"/>
</dbReference>
<comment type="subunit">
    <text evidence="9">The Tat system comprises two distinct complexes: a TatABC complex, containing multiple copies of TatA, TatB and TatC subunits, and a separate TatA complex, containing only TatA subunits. Substrates initially bind to the TatABC complex, which probably triggers association of the separate TatA complex to form the active translocon.</text>
</comment>
<keyword evidence="2 9" id="KW-0813">Transport</keyword>
<evidence type="ECO:0000256" key="6">
    <source>
        <dbReference type="ARBA" id="ARBA00022989"/>
    </source>
</evidence>
<feature type="transmembrane region" description="Helical" evidence="11">
    <location>
        <begin position="6"/>
        <end position="22"/>
    </location>
</feature>
<keyword evidence="4 9" id="KW-0812">Transmembrane</keyword>
<dbReference type="Gene3D" id="1.20.5.3310">
    <property type="match status" value="1"/>
</dbReference>
<dbReference type="PANTHER" id="PTHR33162:SF1">
    <property type="entry name" value="SEC-INDEPENDENT PROTEIN TRANSLOCASE PROTEIN TATA, CHLOROPLASTIC"/>
    <property type="match status" value="1"/>
</dbReference>
<evidence type="ECO:0000256" key="1">
    <source>
        <dbReference type="ARBA" id="ARBA00004167"/>
    </source>
</evidence>
<evidence type="ECO:0000313" key="12">
    <source>
        <dbReference type="EMBL" id="MBA5776730.1"/>
    </source>
</evidence>
<protein>
    <recommendedName>
        <fullName evidence="9">Sec-independent protein translocase protein TatB</fullName>
    </recommendedName>
</protein>
<dbReference type="GO" id="GO:0043953">
    <property type="term" value="P:protein transport by the Tat complex"/>
    <property type="evidence" value="ECO:0007669"/>
    <property type="project" value="UniProtKB-UniRule"/>
</dbReference>
<dbReference type="RefSeq" id="WP_182163381.1">
    <property type="nucleotide sequence ID" value="NZ_JACFXV010000043.1"/>
</dbReference>
<dbReference type="GO" id="GO:0033281">
    <property type="term" value="C:TAT protein transport complex"/>
    <property type="evidence" value="ECO:0007669"/>
    <property type="project" value="UniProtKB-UniRule"/>
</dbReference>
<keyword evidence="5 9" id="KW-0653">Protein transport</keyword>
<keyword evidence="3 9" id="KW-1003">Cell membrane</keyword>
<evidence type="ECO:0000256" key="11">
    <source>
        <dbReference type="SAM" id="Phobius"/>
    </source>
</evidence>
<feature type="region of interest" description="Disordered" evidence="10">
    <location>
        <begin position="77"/>
        <end position="145"/>
    </location>
</feature>
<evidence type="ECO:0000313" key="13">
    <source>
        <dbReference type="Proteomes" id="UP000541109"/>
    </source>
</evidence>
<dbReference type="HAMAP" id="MF_00237">
    <property type="entry name" value="TatB"/>
    <property type="match status" value="1"/>
</dbReference>
<proteinExistence type="inferred from homology"/>
<comment type="similarity">
    <text evidence="9">Belongs to the TatB family.</text>
</comment>